<dbReference type="Proteomes" id="UP001177744">
    <property type="component" value="Unassembled WGS sequence"/>
</dbReference>
<name>A0AA40I6D2_CNENI</name>
<evidence type="ECO:0000313" key="3">
    <source>
        <dbReference type="Proteomes" id="UP001177744"/>
    </source>
</evidence>
<dbReference type="AlphaFoldDB" id="A0AA40I6D2"/>
<dbReference type="EMBL" id="JAULJE010000004">
    <property type="protein sequence ID" value="KAK1343885.1"/>
    <property type="molecule type" value="Genomic_DNA"/>
</dbReference>
<evidence type="ECO:0000313" key="2">
    <source>
        <dbReference type="EMBL" id="KAK1343885.1"/>
    </source>
</evidence>
<proteinExistence type="predicted"/>
<feature type="region of interest" description="Disordered" evidence="1">
    <location>
        <begin position="75"/>
        <end position="103"/>
    </location>
</feature>
<evidence type="ECO:0000256" key="1">
    <source>
        <dbReference type="SAM" id="MobiDB-lite"/>
    </source>
</evidence>
<feature type="region of interest" description="Disordered" evidence="1">
    <location>
        <begin position="130"/>
        <end position="153"/>
    </location>
</feature>
<comment type="caution">
    <text evidence="2">The sequence shown here is derived from an EMBL/GenBank/DDBJ whole genome shotgun (WGS) entry which is preliminary data.</text>
</comment>
<accession>A0AA40I6D2</accession>
<feature type="compositionally biased region" description="Basic and acidic residues" evidence="1">
    <location>
        <begin position="88"/>
        <end position="97"/>
    </location>
</feature>
<reference evidence="2" key="1">
    <citation type="submission" date="2023-06" db="EMBL/GenBank/DDBJ databases">
        <title>Reference genome for the Northern bat (Eptesicus nilssonii), a most northern bat species.</title>
        <authorList>
            <person name="Laine V.N."/>
            <person name="Pulliainen A.T."/>
            <person name="Lilley T.M."/>
        </authorList>
    </citation>
    <scope>NUCLEOTIDE SEQUENCE</scope>
    <source>
        <strain evidence="2">BLF_Eptnil</strain>
        <tissue evidence="2">Kidney</tissue>
    </source>
</reference>
<sequence length="382" mass="41008">MNACPNDTLAHVRAWILYKKFHTRAQRGRGGGGTWGGGVADWAGGTLSSRRQRRLELSVCAMAVLRHRRGLWGSELTSHRRPPSSPEIKSKTPESRMEPGAPMSPPVTVCRVIAPTLAWRCPLTCSTMQPQSHSHRGPLGPAAPPLPPAASTTCQHPPCSASPLVVNTCHSEQLAAPEVVLWLKNIFRVSRVPPEGWPLVIICGVISVAIGPPPRSLSTWELGSGPASTTAAAHHLWGHWRGDRALLTPTLAWHHLFTCYTIPPTSLSEGQGQLEAGEHAPQAGSQPHIVGIGLGDMRTRAGRHADLSRLLAPTHVRRVAMSIIFDSSITKCLQEGLFGLSQSGVSMQINLTKMASLWAVHTHAGAEQPGMGRDAHCIAMAT</sequence>
<keyword evidence="3" id="KW-1185">Reference proteome</keyword>
<organism evidence="2 3">
    <name type="scientific">Cnephaeus nilssonii</name>
    <name type="common">Northern bat</name>
    <name type="synonym">Eptesicus nilssonii</name>
    <dbReference type="NCBI Taxonomy" id="3371016"/>
    <lineage>
        <taxon>Eukaryota</taxon>
        <taxon>Metazoa</taxon>
        <taxon>Chordata</taxon>
        <taxon>Craniata</taxon>
        <taxon>Vertebrata</taxon>
        <taxon>Euteleostomi</taxon>
        <taxon>Mammalia</taxon>
        <taxon>Eutheria</taxon>
        <taxon>Laurasiatheria</taxon>
        <taxon>Chiroptera</taxon>
        <taxon>Yangochiroptera</taxon>
        <taxon>Vespertilionidae</taxon>
        <taxon>Cnephaeus</taxon>
    </lineage>
</organism>
<gene>
    <name evidence="2" type="ORF">QTO34_014440</name>
</gene>
<protein>
    <submittedName>
        <fullName evidence="2">Uncharacterized protein</fullName>
    </submittedName>
</protein>